<keyword evidence="1" id="KW-0808">Transferase</keyword>
<name>A0A7W3IY05_9ACTN</name>
<dbReference type="GO" id="GO:0050300">
    <property type="term" value="F:aminoglycoside 6-kinase activity"/>
    <property type="evidence" value="ECO:0007669"/>
    <property type="project" value="UniProtKB-EC"/>
</dbReference>
<evidence type="ECO:0000313" key="2">
    <source>
        <dbReference type="Proteomes" id="UP000580910"/>
    </source>
</evidence>
<reference evidence="1 2" key="1">
    <citation type="submission" date="2020-07" db="EMBL/GenBank/DDBJ databases">
        <title>Sequencing the genomes of 1000 actinobacteria strains.</title>
        <authorList>
            <person name="Klenk H.-P."/>
        </authorList>
    </citation>
    <scope>NUCLEOTIDE SEQUENCE [LARGE SCALE GENOMIC DNA]</scope>
    <source>
        <strain evidence="1 2">DSM 21349</strain>
    </source>
</reference>
<sequence length="306" mass="33935">MRIPADLERQRALGPDWGVWLDRLPRLADELLDEWKLVVDGEPMCGFCSVVVPVITAAGEAAVLKVGFDGDDEGEFEALMLQRAGGRGMVRLLRADPGRHALLLERVHARDLSTVGDTEACEIVAGLYPVIHRPAPPQLRTVTSYVARWAAALGTLPRDAPVPRRLVEQAVSLARDLVADPASVGTTVHGDLHQHNVLAADREPWLVIDPKPMSGDPHYEPAPMLWNLWDRVTESGNVRGAVRRRFFTLVDDGGLDEQRARDWVVVRMVLNAHWSIQDAERAGRAPDEGEREWITRCIAIAKAMQD</sequence>
<evidence type="ECO:0000313" key="1">
    <source>
        <dbReference type="EMBL" id="MBA8802720.1"/>
    </source>
</evidence>
<dbReference type="InterPro" id="IPR006748">
    <property type="entry name" value="NH2Glyco/OHUrea_AB-resist_kin"/>
</dbReference>
<dbReference type="InterPro" id="IPR011009">
    <property type="entry name" value="Kinase-like_dom_sf"/>
</dbReference>
<keyword evidence="1" id="KW-0418">Kinase</keyword>
<proteinExistence type="predicted"/>
<dbReference type="SUPFAM" id="SSF56112">
    <property type="entry name" value="Protein kinase-like (PK-like)"/>
    <property type="match status" value="1"/>
</dbReference>
<dbReference type="EC" id="2.7.1.72" evidence="1"/>
<gene>
    <name evidence="1" type="ORF">FB382_001011</name>
</gene>
<protein>
    <submittedName>
        <fullName evidence="1">Streptomycin 6-kinase</fullName>
        <ecNumber evidence="1">2.7.1.72</ecNumber>
    </submittedName>
</protein>
<comment type="caution">
    <text evidence="1">The sequence shown here is derived from an EMBL/GenBank/DDBJ whole genome shotgun (WGS) entry which is preliminary data.</text>
</comment>
<dbReference type="RefSeq" id="WP_182537333.1">
    <property type="nucleotide sequence ID" value="NZ_JACGXA010000001.1"/>
</dbReference>
<dbReference type="EMBL" id="JACGXA010000001">
    <property type="protein sequence ID" value="MBA8802720.1"/>
    <property type="molecule type" value="Genomic_DNA"/>
</dbReference>
<dbReference type="Pfam" id="PF04655">
    <property type="entry name" value="APH_6_hur"/>
    <property type="match status" value="1"/>
</dbReference>
<dbReference type="Proteomes" id="UP000580910">
    <property type="component" value="Unassembled WGS sequence"/>
</dbReference>
<dbReference type="Gene3D" id="3.90.1200.10">
    <property type="match status" value="1"/>
</dbReference>
<dbReference type="GO" id="GO:0019748">
    <property type="term" value="P:secondary metabolic process"/>
    <property type="evidence" value="ECO:0007669"/>
    <property type="project" value="InterPro"/>
</dbReference>
<accession>A0A7W3IY05</accession>
<organism evidence="1 2">
    <name type="scientific">Nocardioides ginsengisegetis</name>
    <dbReference type="NCBI Taxonomy" id="661491"/>
    <lineage>
        <taxon>Bacteria</taxon>
        <taxon>Bacillati</taxon>
        <taxon>Actinomycetota</taxon>
        <taxon>Actinomycetes</taxon>
        <taxon>Propionibacteriales</taxon>
        <taxon>Nocardioidaceae</taxon>
        <taxon>Nocardioides</taxon>
    </lineage>
</organism>
<keyword evidence="2" id="KW-1185">Reference proteome</keyword>
<dbReference type="AlphaFoldDB" id="A0A7W3IY05"/>